<sequence length="60" mass="6722">YAKALRKGEDVTKPLCLETFSHFAETSGLGAAIKEMSLDLEDVTRTDNHSHQIFRLAMVQ</sequence>
<comment type="caution">
    <text evidence="1">The sequence shown here is derived from an EMBL/GenBank/DDBJ whole genome shotgun (WGS) entry which is preliminary data.</text>
</comment>
<proteinExistence type="predicted"/>
<reference evidence="1" key="1">
    <citation type="journal article" date="2020" name="Fungal Divers.">
        <title>Resolving the Mortierellaceae phylogeny through synthesis of multi-gene phylogenetics and phylogenomics.</title>
        <authorList>
            <person name="Vandepol N."/>
            <person name="Liber J."/>
            <person name="Desiro A."/>
            <person name="Na H."/>
            <person name="Kennedy M."/>
            <person name="Barry K."/>
            <person name="Grigoriev I.V."/>
            <person name="Miller A.N."/>
            <person name="O'Donnell K."/>
            <person name="Stajich J.E."/>
            <person name="Bonito G."/>
        </authorList>
    </citation>
    <scope>NUCLEOTIDE SEQUENCE</scope>
    <source>
        <strain evidence="1">MES-2147</strain>
    </source>
</reference>
<feature type="non-terminal residue" evidence="1">
    <location>
        <position position="60"/>
    </location>
</feature>
<dbReference type="AlphaFoldDB" id="A0A9P6JFF1"/>
<evidence type="ECO:0000313" key="1">
    <source>
        <dbReference type="EMBL" id="KAF9969022.1"/>
    </source>
</evidence>
<gene>
    <name evidence="1" type="ORF">BGZ65_012352</name>
</gene>
<keyword evidence="2" id="KW-1185">Reference proteome</keyword>
<dbReference type="Proteomes" id="UP000749646">
    <property type="component" value="Unassembled WGS sequence"/>
</dbReference>
<accession>A0A9P6JFF1</accession>
<evidence type="ECO:0000313" key="2">
    <source>
        <dbReference type="Proteomes" id="UP000749646"/>
    </source>
</evidence>
<protein>
    <submittedName>
        <fullName evidence="1">Uncharacterized protein</fullName>
    </submittedName>
</protein>
<feature type="non-terminal residue" evidence="1">
    <location>
        <position position="1"/>
    </location>
</feature>
<name>A0A9P6JFF1_9FUNG</name>
<dbReference type="EMBL" id="JAAAHW010005362">
    <property type="protein sequence ID" value="KAF9969022.1"/>
    <property type="molecule type" value="Genomic_DNA"/>
</dbReference>
<organism evidence="1 2">
    <name type="scientific">Modicella reniformis</name>
    <dbReference type="NCBI Taxonomy" id="1440133"/>
    <lineage>
        <taxon>Eukaryota</taxon>
        <taxon>Fungi</taxon>
        <taxon>Fungi incertae sedis</taxon>
        <taxon>Mucoromycota</taxon>
        <taxon>Mortierellomycotina</taxon>
        <taxon>Mortierellomycetes</taxon>
        <taxon>Mortierellales</taxon>
        <taxon>Mortierellaceae</taxon>
        <taxon>Modicella</taxon>
    </lineage>
</organism>